<evidence type="ECO:0000259" key="5">
    <source>
        <dbReference type="PROSITE" id="PS50110"/>
    </source>
</evidence>
<protein>
    <submittedName>
        <fullName evidence="6">LuxR family transcriptional regulator</fullName>
    </submittedName>
</protein>
<evidence type="ECO:0000313" key="6">
    <source>
        <dbReference type="EMBL" id="KVV52634.1"/>
    </source>
</evidence>
<dbReference type="PROSITE" id="PS50110">
    <property type="entry name" value="RESPONSE_REGULATORY"/>
    <property type="match status" value="1"/>
</dbReference>
<comment type="caution">
    <text evidence="6">The sequence shown here is derived from an EMBL/GenBank/DDBJ whole genome shotgun (WGS) entry which is preliminary data.</text>
</comment>
<evidence type="ECO:0000256" key="2">
    <source>
        <dbReference type="ARBA" id="ARBA00023125"/>
    </source>
</evidence>
<gene>
    <name evidence="6" type="ORF">WT27_28865</name>
</gene>
<dbReference type="SUPFAM" id="SSF46894">
    <property type="entry name" value="C-terminal effector domain of the bipartite response regulators"/>
    <property type="match status" value="1"/>
</dbReference>
<dbReference type="InterPro" id="IPR036388">
    <property type="entry name" value="WH-like_DNA-bd_sf"/>
</dbReference>
<sequence>MTEGKAIDVILADDHPAMILGLANALESYSTIRVGETAANSTELVAALEVYPCDVLVSDYSIPGGEYGDELALFAYLRRRYPKLAIVVLTMRDDYAMVSGLLKLGVECILCKTDALMHLNGAIYGAYAGARYFSPRIFEIVCAVDPAGTPVGFDSLSVREAEVIRLFLSGMNVNEIAKRTCRTKQTISTQKGNAMRKLGLERDSDLFKYAMGASMALSSVDETSTEGQGS</sequence>
<evidence type="ECO:0000256" key="3">
    <source>
        <dbReference type="PROSITE-ProRule" id="PRU00169"/>
    </source>
</evidence>
<dbReference type="InterPro" id="IPR039420">
    <property type="entry name" value="WalR-like"/>
</dbReference>
<name>A0A125BS12_9BURK</name>
<dbReference type="PANTHER" id="PTHR43214:SF17">
    <property type="entry name" value="TRANSCRIPTIONAL REGULATORY PROTEIN RCSB"/>
    <property type="match status" value="1"/>
</dbReference>
<dbReference type="InterPro" id="IPR000792">
    <property type="entry name" value="Tscrpt_reg_LuxR_C"/>
</dbReference>
<dbReference type="InterPro" id="IPR058245">
    <property type="entry name" value="NreC/VraR/RcsB-like_REC"/>
</dbReference>
<reference evidence="6 7" key="1">
    <citation type="submission" date="2015-11" db="EMBL/GenBank/DDBJ databases">
        <title>Expanding the genomic diversity of Burkholderia species for the development of highly accurate diagnostics.</title>
        <authorList>
            <person name="Sahl J."/>
            <person name="Keim P."/>
            <person name="Wagner D."/>
        </authorList>
    </citation>
    <scope>NUCLEOTIDE SEQUENCE [LARGE SCALE GENOMIC DNA]</scope>
    <source>
        <strain evidence="6 7">MSMB1301WGS</strain>
    </source>
</reference>
<dbReference type="CDD" id="cd06170">
    <property type="entry name" value="LuxR_C_like"/>
    <property type="match status" value="1"/>
</dbReference>
<dbReference type="InterPro" id="IPR011006">
    <property type="entry name" value="CheY-like_superfamily"/>
</dbReference>
<dbReference type="RefSeq" id="WP_060104169.1">
    <property type="nucleotide sequence ID" value="NZ_LPEQ01000040.1"/>
</dbReference>
<dbReference type="PROSITE" id="PS50043">
    <property type="entry name" value="HTH_LUXR_2"/>
    <property type="match status" value="1"/>
</dbReference>
<keyword evidence="2" id="KW-0238">DNA-binding</keyword>
<dbReference type="CDD" id="cd17535">
    <property type="entry name" value="REC_NarL-like"/>
    <property type="match status" value="1"/>
</dbReference>
<dbReference type="Gene3D" id="3.40.50.2300">
    <property type="match status" value="1"/>
</dbReference>
<dbReference type="GO" id="GO:0006355">
    <property type="term" value="P:regulation of DNA-templated transcription"/>
    <property type="evidence" value="ECO:0007669"/>
    <property type="project" value="InterPro"/>
</dbReference>
<dbReference type="AlphaFoldDB" id="A0A125BS12"/>
<feature type="domain" description="HTH luxR-type" evidence="4">
    <location>
        <begin position="149"/>
        <end position="214"/>
    </location>
</feature>
<dbReference type="EMBL" id="LPEQ01000040">
    <property type="protein sequence ID" value="KVV52634.1"/>
    <property type="molecule type" value="Genomic_DNA"/>
</dbReference>
<dbReference type="SUPFAM" id="SSF52172">
    <property type="entry name" value="CheY-like"/>
    <property type="match status" value="1"/>
</dbReference>
<evidence type="ECO:0000313" key="7">
    <source>
        <dbReference type="Proteomes" id="UP000062317"/>
    </source>
</evidence>
<accession>A0A125BS12</accession>
<feature type="domain" description="Response regulatory" evidence="5">
    <location>
        <begin position="8"/>
        <end position="127"/>
    </location>
</feature>
<dbReference type="SMART" id="SM00421">
    <property type="entry name" value="HTH_LUXR"/>
    <property type="match status" value="1"/>
</dbReference>
<keyword evidence="7" id="KW-1185">Reference proteome</keyword>
<dbReference type="Pfam" id="PF00072">
    <property type="entry name" value="Response_reg"/>
    <property type="match status" value="1"/>
</dbReference>
<dbReference type="Proteomes" id="UP000062317">
    <property type="component" value="Unassembled WGS sequence"/>
</dbReference>
<organism evidence="6 7">
    <name type="scientific">Burkholderia territorii</name>
    <dbReference type="NCBI Taxonomy" id="1503055"/>
    <lineage>
        <taxon>Bacteria</taxon>
        <taxon>Pseudomonadati</taxon>
        <taxon>Pseudomonadota</taxon>
        <taxon>Betaproteobacteria</taxon>
        <taxon>Burkholderiales</taxon>
        <taxon>Burkholderiaceae</taxon>
        <taxon>Burkholderia</taxon>
        <taxon>Burkholderia cepacia complex</taxon>
    </lineage>
</organism>
<dbReference type="InterPro" id="IPR001789">
    <property type="entry name" value="Sig_transdc_resp-reg_receiver"/>
</dbReference>
<evidence type="ECO:0000259" key="4">
    <source>
        <dbReference type="PROSITE" id="PS50043"/>
    </source>
</evidence>
<dbReference type="SMART" id="SM00448">
    <property type="entry name" value="REC"/>
    <property type="match status" value="1"/>
</dbReference>
<dbReference type="PRINTS" id="PR00038">
    <property type="entry name" value="HTHLUXR"/>
</dbReference>
<dbReference type="Pfam" id="PF00196">
    <property type="entry name" value="GerE"/>
    <property type="match status" value="1"/>
</dbReference>
<dbReference type="GO" id="GO:0000160">
    <property type="term" value="P:phosphorelay signal transduction system"/>
    <property type="evidence" value="ECO:0007669"/>
    <property type="project" value="InterPro"/>
</dbReference>
<keyword evidence="1 3" id="KW-0597">Phosphoprotein</keyword>
<dbReference type="PROSITE" id="PS00622">
    <property type="entry name" value="HTH_LUXR_1"/>
    <property type="match status" value="1"/>
</dbReference>
<feature type="modified residue" description="4-aspartylphosphate" evidence="3">
    <location>
        <position position="59"/>
    </location>
</feature>
<dbReference type="Gene3D" id="1.10.10.10">
    <property type="entry name" value="Winged helix-like DNA-binding domain superfamily/Winged helix DNA-binding domain"/>
    <property type="match status" value="1"/>
</dbReference>
<proteinExistence type="predicted"/>
<dbReference type="InterPro" id="IPR016032">
    <property type="entry name" value="Sig_transdc_resp-reg_C-effctor"/>
</dbReference>
<dbReference type="PANTHER" id="PTHR43214">
    <property type="entry name" value="TWO-COMPONENT RESPONSE REGULATOR"/>
    <property type="match status" value="1"/>
</dbReference>
<dbReference type="GO" id="GO:0003677">
    <property type="term" value="F:DNA binding"/>
    <property type="evidence" value="ECO:0007669"/>
    <property type="project" value="UniProtKB-KW"/>
</dbReference>
<evidence type="ECO:0000256" key="1">
    <source>
        <dbReference type="ARBA" id="ARBA00022553"/>
    </source>
</evidence>